<dbReference type="Gene3D" id="2.40.50.140">
    <property type="entry name" value="Nucleic acid-binding proteins"/>
    <property type="match status" value="1"/>
</dbReference>
<dbReference type="OrthoDB" id="1078367at2759"/>
<evidence type="ECO:0000256" key="2">
    <source>
        <dbReference type="PROSITE-ProRule" id="PRU00252"/>
    </source>
</evidence>
<evidence type="ECO:0000256" key="1">
    <source>
        <dbReference type="ARBA" id="ARBA00023125"/>
    </source>
</evidence>
<evidence type="ECO:0000313" key="3">
    <source>
        <dbReference type="EMBL" id="CDK26513.1"/>
    </source>
</evidence>
<dbReference type="Pfam" id="PF00436">
    <property type="entry name" value="SSB"/>
    <property type="match status" value="1"/>
</dbReference>
<dbReference type="RefSeq" id="XP_022458516.1">
    <property type="nucleotide sequence ID" value="XM_022602742.1"/>
</dbReference>
<dbReference type="EMBL" id="HG793127">
    <property type="protein sequence ID" value="CDK26513.1"/>
    <property type="molecule type" value="Genomic_DNA"/>
</dbReference>
<dbReference type="PROSITE" id="PS50935">
    <property type="entry name" value="SSB"/>
    <property type="match status" value="1"/>
</dbReference>
<protein>
    <recommendedName>
        <fullName evidence="5">Single-stranded DNA-binding protein RIM1, mitochondrial</fullName>
    </recommendedName>
</protein>
<accession>W6MKK1</accession>
<dbReference type="STRING" id="1382522.W6MKK1"/>
<name>W6MKK1_9ASCO</name>
<sequence length="132" mass="14473">MLSRQFARGFSSTSKNAMAKMSLIGTIGSDLEQATTSTGKEYLKYSVAVNGGSKDAPQTSWFKIAVFNPTEIKYMNQYLGKGAKVYLEADVSNNSYEKADGTRATSLMLFQTNLETIKFPKRDIDEAESATA</sequence>
<organism evidence="3 4">
    <name type="scientific">Kuraishia capsulata CBS 1993</name>
    <dbReference type="NCBI Taxonomy" id="1382522"/>
    <lineage>
        <taxon>Eukaryota</taxon>
        <taxon>Fungi</taxon>
        <taxon>Dikarya</taxon>
        <taxon>Ascomycota</taxon>
        <taxon>Saccharomycotina</taxon>
        <taxon>Pichiomycetes</taxon>
        <taxon>Pichiales</taxon>
        <taxon>Pichiaceae</taxon>
        <taxon>Kuraishia</taxon>
    </lineage>
</organism>
<dbReference type="InterPro" id="IPR011344">
    <property type="entry name" value="ssDNA-bd"/>
</dbReference>
<dbReference type="GO" id="GO:0090297">
    <property type="term" value="P:positive regulation of mitochondrial DNA replication"/>
    <property type="evidence" value="ECO:0007669"/>
    <property type="project" value="EnsemblFungi"/>
</dbReference>
<proteinExistence type="predicted"/>
<dbReference type="SUPFAM" id="SSF50249">
    <property type="entry name" value="Nucleic acid-binding proteins"/>
    <property type="match status" value="1"/>
</dbReference>
<dbReference type="GO" id="GO:0006264">
    <property type="term" value="P:mitochondrial DNA replication"/>
    <property type="evidence" value="ECO:0007669"/>
    <property type="project" value="TreeGrafter"/>
</dbReference>
<reference evidence="3" key="2">
    <citation type="submission" date="2014-02" db="EMBL/GenBank/DDBJ databases">
        <title>Complete DNA sequence of /Kuraishia capsulata/ illustrates novel genomic features among budding yeasts (/Saccharomycotina/).</title>
        <authorList>
            <person name="Morales L."/>
            <person name="Noel B."/>
            <person name="Porcel B."/>
            <person name="Marcet-Houben M."/>
            <person name="Hullo M-F."/>
            <person name="Sacerdot C."/>
            <person name="Tekaia F."/>
            <person name="Leh-Louis V."/>
            <person name="Despons L."/>
            <person name="Khanna V."/>
            <person name="Aury J-M."/>
            <person name="Barbe V."/>
            <person name="Couloux A."/>
            <person name="Labadie K."/>
            <person name="Pelletier E."/>
            <person name="Souciet J-L."/>
            <person name="Boekhout T."/>
            <person name="Gabaldon T."/>
            <person name="Wincker P."/>
            <person name="Dujon B."/>
        </authorList>
    </citation>
    <scope>NUCLEOTIDE SEQUENCE</scope>
    <source>
        <strain evidence="3">CBS 1993</strain>
    </source>
</reference>
<keyword evidence="4" id="KW-1185">Reference proteome</keyword>
<dbReference type="HOGENOM" id="CLU_126647_1_1_1"/>
<dbReference type="PANTHER" id="PTHR10302">
    <property type="entry name" value="SINGLE-STRANDED DNA-BINDING PROTEIN"/>
    <property type="match status" value="1"/>
</dbReference>
<dbReference type="InterPro" id="IPR000424">
    <property type="entry name" value="Primosome_PriB/ssb"/>
</dbReference>
<dbReference type="InterPro" id="IPR012340">
    <property type="entry name" value="NA-bd_OB-fold"/>
</dbReference>
<dbReference type="PANTHER" id="PTHR10302:SF0">
    <property type="entry name" value="SINGLE-STRANDED DNA-BINDING PROTEIN, MITOCHONDRIAL"/>
    <property type="match status" value="1"/>
</dbReference>
<dbReference type="AlphaFoldDB" id="W6MKK1"/>
<dbReference type="GO" id="GO:0003697">
    <property type="term" value="F:single-stranded DNA binding"/>
    <property type="evidence" value="ECO:0007669"/>
    <property type="project" value="EnsemblFungi"/>
</dbReference>
<dbReference type="GO" id="GO:0042645">
    <property type="term" value="C:mitochondrial nucleoid"/>
    <property type="evidence" value="ECO:0007669"/>
    <property type="project" value="EnsemblFungi"/>
</dbReference>
<gene>
    <name evidence="3" type="ORF">KUCA_T00002485001</name>
</gene>
<dbReference type="CDD" id="cd04496">
    <property type="entry name" value="SSB_OBF"/>
    <property type="match status" value="1"/>
</dbReference>
<evidence type="ECO:0008006" key="5">
    <source>
        <dbReference type="Google" id="ProtNLM"/>
    </source>
</evidence>
<dbReference type="GeneID" id="34519904"/>
<evidence type="ECO:0000313" key="4">
    <source>
        <dbReference type="Proteomes" id="UP000019384"/>
    </source>
</evidence>
<reference evidence="3" key="1">
    <citation type="submission" date="2013-12" db="EMBL/GenBank/DDBJ databases">
        <authorList>
            <person name="Genoscope - CEA"/>
        </authorList>
    </citation>
    <scope>NUCLEOTIDE SEQUENCE</scope>
    <source>
        <strain evidence="3">CBS 1993</strain>
    </source>
</reference>
<keyword evidence="1 2" id="KW-0238">DNA-binding</keyword>
<dbReference type="Proteomes" id="UP000019384">
    <property type="component" value="Unassembled WGS sequence"/>
</dbReference>